<dbReference type="InterPro" id="IPR004131">
    <property type="entry name" value="PPase-energised_H-pump"/>
</dbReference>
<feature type="site" description="Determinant of potassium dependence" evidence="9">
    <location>
        <position position="438"/>
    </location>
</feature>
<dbReference type="GO" id="GO:0004427">
    <property type="term" value="F:inorganic diphosphate phosphatase activity"/>
    <property type="evidence" value="ECO:0007669"/>
    <property type="project" value="UniProtKB-UniRule"/>
</dbReference>
<reference evidence="10 11" key="1">
    <citation type="journal article" date="2016" name="Nat. Commun.">
        <title>Thousands of microbial genomes shed light on interconnected biogeochemical processes in an aquifer system.</title>
        <authorList>
            <person name="Anantharaman K."/>
            <person name="Brown C.T."/>
            <person name="Hug L.A."/>
            <person name="Sharon I."/>
            <person name="Castelle C.J."/>
            <person name="Probst A.J."/>
            <person name="Thomas B.C."/>
            <person name="Singh A."/>
            <person name="Wilkins M.J."/>
            <person name="Karaoz U."/>
            <person name="Brodie E.L."/>
            <person name="Williams K.H."/>
            <person name="Hubbard S.S."/>
            <person name="Banfield J.F."/>
        </authorList>
    </citation>
    <scope>NUCLEOTIDE SEQUENCE [LARGE SCALE GENOMIC DNA]</scope>
</reference>
<dbReference type="GO" id="GO:0000287">
    <property type="term" value="F:magnesium ion binding"/>
    <property type="evidence" value="ECO:0007669"/>
    <property type="project" value="UniProtKB-UniRule"/>
</dbReference>
<feature type="transmembrane region" description="Helical" evidence="9">
    <location>
        <begin position="151"/>
        <end position="168"/>
    </location>
</feature>
<feature type="transmembrane region" description="Helical" evidence="9">
    <location>
        <begin position="6"/>
        <end position="25"/>
    </location>
</feature>
<evidence type="ECO:0000256" key="1">
    <source>
        <dbReference type="ARBA" id="ARBA00004127"/>
    </source>
</evidence>
<evidence type="ECO:0000256" key="4">
    <source>
        <dbReference type="ARBA" id="ARBA00022842"/>
    </source>
</evidence>
<dbReference type="PANTHER" id="PTHR31998">
    <property type="entry name" value="K(+)-INSENSITIVE PYROPHOSPHATE-ENERGIZED PROTON PUMP"/>
    <property type="match status" value="1"/>
</dbReference>
<proteinExistence type="inferred from homology"/>
<keyword evidence="3 9" id="KW-0812">Transmembrane</keyword>
<dbReference type="GO" id="GO:0006814">
    <property type="term" value="P:sodium ion transport"/>
    <property type="evidence" value="ECO:0007669"/>
    <property type="project" value="UniProtKB-UniRule"/>
</dbReference>
<comment type="activity regulation">
    <text evidence="9">Requires K(+) for maximal activity.</text>
</comment>
<feature type="transmembrane region" description="Helical" evidence="9">
    <location>
        <begin position="54"/>
        <end position="72"/>
    </location>
</feature>
<dbReference type="EC" id="7.2.3.1" evidence="9"/>
<comment type="caution">
    <text evidence="10">The sequence shown here is derived from an EMBL/GenBank/DDBJ whole genome shotgun (WGS) entry which is preliminary data.</text>
</comment>
<sequence>MLEIMISIGVAAVALVYALILTKVIKKKPAGSKKMADVAKAISEGAKAYLNKQYITLFAIAGIVFIVLLYSLGPKTALGFLLGAIFSVLAGYIGMRTAVVANVRTTEAAKSGIFQALNIALKSGSVMSFMVVGLGLLASAGYYAIFRDTNALLGLGFGGSFVALFARVGGGIFTKAADVGADIVGKVEEGIPEDDPRNPASVADNVGDNVGDIAGMGADLYESYVDSIVIAMILGVGLFSADKGIFLPLILAGLGIVASIIGVLSTGIFKRSPRFSLNTGTIASGILVLAGSYLLSRYYINDLKIFYVIAIGLLAGVIIGFVTEYYTSDKGKPTRALAEAAKTGAATNVIFGLALGMISTIIPIIVVVAAILSAYYFLGLFGIALAGVGMLSTLGMTLATDTYGPVADNAAGIAQMAGLDESVRKNAEELDAVGNTTAAVGKGFAIGSAALTSLALFAGYTQAVGINSINLVEPRVISGLFLGALLPFVFSSMTMKAVGEAASRMVREVQRQFREIAGLREGKASADYKRCISISAGAAIYGMILPSTVAILTPLLVGIFLGAESLGGLLAGLVASGFLLALTMANAGGAWDNAKKYIEAGNLGGKGSVAHKAAVVGDTVGDPLKDTSGPSLNILIKLVSIIAILIVPIITRDIGLTAEVIIVIVAVLGVAALMIFRPKTNG</sequence>
<evidence type="ECO:0000256" key="8">
    <source>
        <dbReference type="ARBA" id="ARBA00023136"/>
    </source>
</evidence>
<feature type="transmembrane region" description="Helical" evidence="9">
    <location>
        <begin position="78"/>
        <end position="103"/>
    </location>
</feature>
<evidence type="ECO:0000256" key="3">
    <source>
        <dbReference type="ARBA" id="ARBA00022692"/>
    </source>
</evidence>
<accession>A0A1F5EDH2</accession>
<dbReference type="PIRSF" id="PIRSF001265">
    <property type="entry name" value="H+-PPase"/>
    <property type="match status" value="1"/>
</dbReference>
<keyword evidence="2 9" id="KW-0813">Transport</keyword>
<keyword evidence="9" id="KW-1003">Cell membrane</keyword>
<feature type="transmembrane region" description="Helical" evidence="9">
    <location>
        <begin position="444"/>
        <end position="464"/>
    </location>
</feature>
<keyword evidence="9" id="KW-0915">Sodium</keyword>
<feature type="transmembrane region" description="Helical" evidence="9">
    <location>
        <begin position="538"/>
        <end position="561"/>
    </location>
</feature>
<evidence type="ECO:0000256" key="6">
    <source>
        <dbReference type="ARBA" id="ARBA00022989"/>
    </source>
</evidence>
<dbReference type="Proteomes" id="UP000178583">
    <property type="component" value="Unassembled WGS sequence"/>
</dbReference>
<protein>
    <recommendedName>
        <fullName evidence="9">Putative K(+)-stimulated pyrophosphate-energized sodium pump</fullName>
        <ecNumber evidence="9">7.2.3.1</ecNumber>
    </recommendedName>
    <alternativeName>
        <fullName evidence="9">Membrane-bound sodium-translocating pyrophosphatase</fullName>
    </alternativeName>
    <alternativeName>
        <fullName evidence="9">Pyrophosphate-energized inorganic pyrophosphatase</fullName>
        <shortName evidence="9">Na(+)-PPase</shortName>
    </alternativeName>
</protein>
<comment type="subunit">
    <text evidence="9">Homodimer.</text>
</comment>
<feature type="transmembrane region" description="Helical" evidence="9">
    <location>
        <begin position="348"/>
        <end position="371"/>
    </location>
</feature>
<comment type="cofactor">
    <cofactor evidence="9">
        <name>Mg(2+)</name>
        <dbReference type="ChEBI" id="CHEBI:18420"/>
    </cofactor>
</comment>
<feature type="transmembrane region" description="Helical" evidence="9">
    <location>
        <begin position="306"/>
        <end position="327"/>
    </location>
</feature>
<dbReference type="PRINTS" id="PR00173">
    <property type="entry name" value="EDTRNSPORT"/>
</dbReference>
<dbReference type="STRING" id="1797472.A2215_03620"/>
<dbReference type="GO" id="GO:0009678">
    <property type="term" value="F:diphosphate hydrolysis-driven proton transmembrane transporter activity"/>
    <property type="evidence" value="ECO:0007669"/>
    <property type="project" value="UniProtKB-UniRule"/>
</dbReference>
<gene>
    <name evidence="9" type="primary">hppA</name>
    <name evidence="10" type="ORF">A2215_03620</name>
</gene>
<keyword evidence="6 9" id="KW-1133">Transmembrane helix</keyword>
<keyword evidence="8 9" id="KW-0472">Membrane</keyword>
<feature type="transmembrane region" description="Helical" evidence="9">
    <location>
        <begin position="567"/>
        <end position="587"/>
    </location>
</feature>
<dbReference type="HAMAP" id="MF_01129">
    <property type="entry name" value="PPase_energized_pump"/>
    <property type="match status" value="1"/>
</dbReference>
<comment type="catalytic activity">
    <reaction evidence="9">
        <text>Na(+)(in) + diphosphate + H2O = Na(+)(out) + 2 phosphate + H(+)</text>
        <dbReference type="Rhea" id="RHEA:57884"/>
        <dbReference type="ChEBI" id="CHEBI:15377"/>
        <dbReference type="ChEBI" id="CHEBI:15378"/>
        <dbReference type="ChEBI" id="CHEBI:29101"/>
        <dbReference type="ChEBI" id="CHEBI:33019"/>
        <dbReference type="ChEBI" id="CHEBI:43474"/>
        <dbReference type="EC" id="7.2.3.1"/>
    </reaction>
</comment>
<name>A0A1F5EDH2_9BACT</name>
<feature type="transmembrane region" description="Helical" evidence="9">
    <location>
        <begin position="281"/>
        <end position="300"/>
    </location>
</feature>
<feature type="transmembrane region" description="Helical" evidence="9">
    <location>
        <begin position="377"/>
        <end position="399"/>
    </location>
</feature>
<dbReference type="GO" id="GO:0030955">
    <property type="term" value="F:potassium ion binding"/>
    <property type="evidence" value="ECO:0007669"/>
    <property type="project" value="UniProtKB-UniRule"/>
</dbReference>
<dbReference type="NCBIfam" id="NF001960">
    <property type="entry name" value="PRK00733.3-5"/>
    <property type="match status" value="1"/>
</dbReference>
<keyword evidence="9" id="KW-0739">Sodium transport</keyword>
<comment type="caution">
    <text evidence="9">Lacks conserved residue(s) required for the propagation of feature annotation.</text>
</comment>
<keyword evidence="4 9" id="KW-0460">Magnesium</keyword>
<feature type="transmembrane region" description="Helical" evidence="9">
    <location>
        <begin position="245"/>
        <end position="269"/>
    </location>
</feature>
<evidence type="ECO:0000313" key="11">
    <source>
        <dbReference type="Proteomes" id="UP000178583"/>
    </source>
</evidence>
<feature type="transmembrane region" description="Helical" evidence="9">
    <location>
        <begin position="476"/>
        <end position="498"/>
    </location>
</feature>
<dbReference type="GO" id="GO:0012505">
    <property type="term" value="C:endomembrane system"/>
    <property type="evidence" value="ECO:0007669"/>
    <property type="project" value="UniProtKB-SubCell"/>
</dbReference>
<dbReference type="GO" id="GO:0005886">
    <property type="term" value="C:plasma membrane"/>
    <property type="evidence" value="ECO:0007669"/>
    <property type="project" value="UniProtKB-SubCell"/>
</dbReference>
<keyword evidence="5 9" id="KW-1278">Translocase</keyword>
<keyword evidence="7 9" id="KW-0406">Ion transport</keyword>
<dbReference type="NCBIfam" id="TIGR01104">
    <property type="entry name" value="V_PPase"/>
    <property type="match status" value="1"/>
</dbReference>
<dbReference type="Pfam" id="PF03030">
    <property type="entry name" value="H_PPase"/>
    <property type="match status" value="1"/>
</dbReference>
<comment type="subcellular location">
    <subcellularLocation>
        <location evidence="9">Cell membrane</location>
        <topology evidence="9">Multi-pass membrane protein</topology>
    </subcellularLocation>
    <subcellularLocation>
        <location evidence="1">Endomembrane system</location>
        <topology evidence="1">Multi-pass membrane protein</topology>
    </subcellularLocation>
</comment>
<dbReference type="AlphaFoldDB" id="A0A1F5EDH2"/>
<organism evidence="10 11">
    <name type="scientific">Candidatus Berkelbacteria bacterium RIFOXYA2_FULL_43_10</name>
    <dbReference type="NCBI Taxonomy" id="1797472"/>
    <lineage>
        <taxon>Bacteria</taxon>
        <taxon>Candidatus Berkelbacteria</taxon>
    </lineage>
</organism>
<dbReference type="EMBL" id="MEZY01000012">
    <property type="protein sequence ID" value="OGD65393.1"/>
    <property type="molecule type" value="Genomic_DNA"/>
</dbReference>
<feature type="transmembrane region" description="Helical" evidence="9">
    <location>
        <begin position="656"/>
        <end position="676"/>
    </location>
</feature>
<comment type="similarity">
    <text evidence="9">Belongs to the H(+)-translocating pyrophosphatase (TC 3.A.10) family. K(+)-stimulated subfamily.</text>
</comment>
<evidence type="ECO:0000313" key="10">
    <source>
        <dbReference type="EMBL" id="OGD65393.1"/>
    </source>
</evidence>
<evidence type="ECO:0000256" key="5">
    <source>
        <dbReference type="ARBA" id="ARBA00022967"/>
    </source>
</evidence>
<evidence type="ECO:0000256" key="9">
    <source>
        <dbReference type="HAMAP-Rule" id="MF_01129"/>
    </source>
</evidence>
<feature type="transmembrane region" description="Helical" evidence="9">
    <location>
        <begin position="223"/>
        <end position="239"/>
    </location>
</feature>
<feature type="transmembrane region" description="Helical" evidence="9">
    <location>
        <begin position="632"/>
        <end position="650"/>
    </location>
</feature>
<evidence type="ECO:0000256" key="7">
    <source>
        <dbReference type="ARBA" id="ARBA00023065"/>
    </source>
</evidence>
<comment type="function">
    <text evidence="9">Sodium pump that utilizes the energy of pyrophosphate hydrolysis as the driving force for Na(+) movement across the membrane.</text>
</comment>
<feature type="transmembrane region" description="Helical" evidence="9">
    <location>
        <begin position="124"/>
        <end position="145"/>
    </location>
</feature>
<evidence type="ECO:0000256" key="2">
    <source>
        <dbReference type="ARBA" id="ARBA00022448"/>
    </source>
</evidence>
<keyword evidence="9" id="KW-0630">Potassium</keyword>